<dbReference type="AlphaFoldDB" id="A0A8H9N1W5"/>
<reference evidence="1" key="1">
    <citation type="journal article" date="2018" name="Genome Biol.">
        <title>SKESA: strategic k-mer extension for scrupulous assemblies.</title>
        <authorList>
            <person name="Souvorov A."/>
            <person name="Agarwala R."/>
            <person name="Lipman D.J."/>
        </authorList>
    </citation>
    <scope>NUCLEOTIDE SEQUENCE</scope>
    <source>
        <strain evidence="1">BCW_3452</strain>
    </source>
</reference>
<dbReference type="EMBL" id="DACRBY010000020">
    <property type="protein sequence ID" value="HAS8541332.1"/>
    <property type="molecule type" value="Genomic_DNA"/>
</dbReference>
<gene>
    <name evidence="1" type="ORF">I7730_16230</name>
</gene>
<sequence>MTNKLEVFEIIKGGMRYTVAAASEEIGAHLLGCTMEQFKAHGSILEDENCERYKVTQSKPEAVFCERLPKQNPYVFKKT</sequence>
<evidence type="ECO:0000313" key="1">
    <source>
        <dbReference type="EMBL" id="HAS8541332.1"/>
    </source>
</evidence>
<protein>
    <submittedName>
        <fullName evidence="1">Uncharacterized protein</fullName>
    </submittedName>
</protein>
<accession>A0A8H9N1W5</accession>
<organism evidence="1">
    <name type="scientific">Vibrio vulnificus</name>
    <dbReference type="NCBI Taxonomy" id="672"/>
    <lineage>
        <taxon>Bacteria</taxon>
        <taxon>Pseudomonadati</taxon>
        <taxon>Pseudomonadota</taxon>
        <taxon>Gammaproteobacteria</taxon>
        <taxon>Vibrionales</taxon>
        <taxon>Vibrionaceae</taxon>
        <taxon>Vibrio</taxon>
    </lineage>
</organism>
<proteinExistence type="predicted"/>
<comment type="caution">
    <text evidence="1">The sequence shown here is derived from an EMBL/GenBank/DDBJ whole genome shotgun (WGS) entry which is preliminary data.</text>
</comment>
<reference evidence="1" key="2">
    <citation type="submission" date="2019-01" db="EMBL/GenBank/DDBJ databases">
        <authorList>
            <consortium name="NCBI Pathogen Detection Project"/>
        </authorList>
    </citation>
    <scope>NUCLEOTIDE SEQUENCE</scope>
    <source>
        <strain evidence="1">BCW_3452</strain>
    </source>
</reference>
<name>A0A8H9N1W5_VIBVL</name>
<dbReference type="Proteomes" id="UP000863257">
    <property type="component" value="Unassembled WGS sequence"/>
</dbReference>